<dbReference type="Gramene" id="BGIOSGA011008-TA">
    <property type="protein sequence ID" value="BGIOSGA011008-PA"/>
    <property type="gene ID" value="BGIOSGA011008"/>
</dbReference>
<proteinExistence type="predicted"/>
<protein>
    <submittedName>
        <fullName evidence="2">Uncharacterized protein</fullName>
    </submittedName>
</protein>
<name>B8AL17_ORYSI</name>
<feature type="region of interest" description="Disordered" evidence="1">
    <location>
        <begin position="44"/>
        <end position="72"/>
    </location>
</feature>
<sequence>MSFSTDEKGGDDDAMALQILNAITRAKGRRCSRGRGCVMERQRRWVRKGRSGGGGGGNREDGRPNGWVQTRS</sequence>
<organism evidence="2 3">
    <name type="scientific">Oryza sativa subsp. indica</name>
    <name type="common">Rice</name>
    <dbReference type="NCBI Taxonomy" id="39946"/>
    <lineage>
        <taxon>Eukaryota</taxon>
        <taxon>Viridiplantae</taxon>
        <taxon>Streptophyta</taxon>
        <taxon>Embryophyta</taxon>
        <taxon>Tracheophyta</taxon>
        <taxon>Spermatophyta</taxon>
        <taxon>Magnoliopsida</taxon>
        <taxon>Liliopsida</taxon>
        <taxon>Poales</taxon>
        <taxon>Poaceae</taxon>
        <taxon>BOP clade</taxon>
        <taxon>Oryzoideae</taxon>
        <taxon>Oryzeae</taxon>
        <taxon>Oryzinae</taxon>
        <taxon>Oryza</taxon>
        <taxon>Oryza sativa</taxon>
    </lineage>
</organism>
<dbReference type="AlphaFoldDB" id="B8AL17"/>
<dbReference type="EMBL" id="CM000128">
    <property type="protein sequence ID" value="EEC74962.1"/>
    <property type="molecule type" value="Genomic_DNA"/>
</dbReference>
<evidence type="ECO:0000313" key="2">
    <source>
        <dbReference type="EMBL" id="EEC74962.1"/>
    </source>
</evidence>
<gene>
    <name evidence="2" type="ORF">OsI_10953</name>
</gene>
<dbReference type="OMA" id="CVMERQR"/>
<evidence type="ECO:0000256" key="1">
    <source>
        <dbReference type="SAM" id="MobiDB-lite"/>
    </source>
</evidence>
<reference evidence="2 3" key="1">
    <citation type="journal article" date="2005" name="PLoS Biol.">
        <title>The genomes of Oryza sativa: a history of duplications.</title>
        <authorList>
            <person name="Yu J."/>
            <person name="Wang J."/>
            <person name="Lin W."/>
            <person name="Li S."/>
            <person name="Li H."/>
            <person name="Zhou J."/>
            <person name="Ni P."/>
            <person name="Dong W."/>
            <person name="Hu S."/>
            <person name="Zeng C."/>
            <person name="Zhang J."/>
            <person name="Zhang Y."/>
            <person name="Li R."/>
            <person name="Xu Z."/>
            <person name="Li S."/>
            <person name="Li X."/>
            <person name="Zheng H."/>
            <person name="Cong L."/>
            <person name="Lin L."/>
            <person name="Yin J."/>
            <person name="Geng J."/>
            <person name="Li G."/>
            <person name="Shi J."/>
            <person name="Liu J."/>
            <person name="Lv H."/>
            <person name="Li J."/>
            <person name="Wang J."/>
            <person name="Deng Y."/>
            <person name="Ran L."/>
            <person name="Shi X."/>
            <person name="Wang X."/>
            <person name="Wu Q."/>
            <person name="Li C."/>
            <person name="Ren X."/>
            <person name="Wang J."/>
            <person name="Wang X."/>
            <person name="Li D."/>
            <person name="Liu D."/>
            <person name="Zhang X."/>
            <person name="Ji Z."/>
            <person name="Zhao W."/>
            <person name="Sun Y."/>
            <person name="Zhang Z."/>
            <person name="Bao J."/>
            <person name="Han Y."/>
            <person name="Dong L."/>
            <person name="Ji J."/>
            <person name="Chen P."/>
            <person name="Wu S."/>
            <person name="Liu J."/>
            <person name="Xiao Y."/>
            <person name="Bu D."/>
            <person name="Tan J."/>
            <person name="Yang L."/>
            <person name="Ye C."/>
            <person name="Zhang J."/>
            <person name="Xu J."/>
            <person name="Zhou Y."/>
            <person name="Yu Y."/>
            <person name="Zhang B."/>
            <person name="Zhuang S."/>
            <person name="Wei H."/>
            <person name="Liu B."/>
            <person name="Lei M."/>
            <person name="Yu H."/>
            <person name="Li Y."/>
            <person name="Xu H."/>
            <person name="Wei S."/>
            <person name="He X."/>
            <person name="Fang L."/>
            <person name="Zhang Z."/>
            <person name="Zhang Y."/>
            <person name="Huang X."/>
            <person name="Su Z."/>
            <person name="Tong W."/>
            <person name="Li J."/>
            <person name="Tong Z."/>
            <person name="Li S."/>
            <person name="Ye J."/>
            <person name="Wang L."/>
            <person name="Fang L."/>
            <person name="Lei T."/>
            <person name="Chen C."/>
            <person name="Chen H."/>
            <person name="Xu Z."/>
            <person name="Li H."/>
            <person name="Huang H."/>
            <person name="Zhang F."/>
            <person name="Xu H."/>
            <person name="Li N."/>
            <person name="Zhao C."/>
            <person name="Li S."/>
            <person name="Dong L."/>
            <person name="Huang Y."/>
            <person name="Li L."/>
            <person name="Xi Y."/>
            <person name="Qi Q."/>
            <person name="Li W."/>
            <person name="Zhang B."/>
            <person name="Hu W."/>
            <person name="Zhang Y."/>
            <person name="Tian X."/>
            <person name="Jiao Y."/>
            <person name="Liang X."/>
            <person name="Jin J."/>
            <person name="Gao L."/>
            <person name="Zheng W."/>
            <person name="Hao B."/>
            <person name="Liu S."/>
            <person name="Wang W."/>
            <person name="Yuan L."/>
            <person name="Cao M."/>
            <person name="McDermott J."/>
            <person name="Samudrala R."/>
            <person name="Wang J."/>
            <person name="Wong G.K."/>
            <person name="Yang H."/>
        </authorList>
    </citation>
    <scope>NUCLEOTIDE SEQUENCE [LARGE SCALE GENOMIC DNA]</scope>
    <source>
        <strain evidence="3">cv. 93-11</strain>
    </source>
</reference>
<evidence type="ECO:0000313" key="3">
    <source>
        <dbReference type="Proteomes" id="UP000007015"/>
    </source>
</evidence>
<dbReference type="HOGENOM" id="CLU_2982218_0_0_1"/>
<dbReference type="Proteomes" id="UP000007015">
    <property type="component" value="Chromosome 3"/>
</dbReference>
<accession>B8AL17</accession>
<keyword evidence="3" id="KW-1185">Reference proteome</keyword>